<gene>
    <name evidence="1" type="ORF">S01H4_10697</name>
</gene>
<protein>
    <submittedName>
        <fullName evidence="1">Uncharacterized protein</fullName>
    </submittedName>
</protein>
<evidence type="ECO:0000313" key="1">
    <source>
        <dbReference type="EMBL" id="GAG67107.1"/>
    </source>
</evidence>
<dbReference type="Gene3D" id="3.30.360.10">
    <property type="entry name" value="Dihydrodipicolinate Reductase, domain 2"/>
    <property type="match status" value="1"/>
</dbReference>
<dbReference type="AlphaFoldDB" id="X1AAV5"/>
<feature type="non-terminal residue" evidence="1">
    <location>
        <position position="40"/>
    </location>
</feature>
<organism evidence="1">
    <name type="scientific">marine sediment metagenome</name>
    <dbReference type="NCBI Taxonomy" id="412755"/>
    <lineage>
        <taxon>unclassified sequences</taxon>
        <taxon>metagenomes</taxon>
        <taxon>ecological metagenomes</taxon>
    </lineage>
</organism>
<accession>X1AAV5</accession>
<comment type="caution">
    <text evidence="1">The sequence shown here is derived from an EMBL/GenBank/DDBJ whole genome shotgun (WGS) entry which is preliminary data.</text>
</comment>
<reference evidence="1" key="1">
    <citation type="journal article" date="2014" name="Front. Microbiol.">
        <title>High frequency of phylogenetically diverse reductive dehalogenase-homologous genes in deep subseafloor sedimentary metagenomes.</title>
        <authorList>
            <person name="Kawai M."/>
            <person name="Futagami T."/>
            <person name="Toyoda A."/>
            <person name="Takaki Y."/>
            <person name="Nishi S."/>
            <person name="Hori S."/>
            <person name="Arai W."/>
            <person name="Tsubouchi T."/>
            <person name="Morono Y."/>
            <person name="Uchiyama I."/>
            <person name="Ito T."/>
            <person name="Fujiyama A."/>
            <person name="Inagaki F."/>
            <person name="Takami H."/>
        </authorList>
    </citation>
    <scope>NUCLEOTIDE SEQUENCE</scope>
    <source>
        <strain evidence="1">Expedition CK06-06</strain>
    </source>
</reference>
<dbReference type="EMBL" id="BART01004155">
    <property type="protein sequence ID" value="GAG67107.1"/>
    <property type="molecule type" value="Genomic_DNA"/>
</dbReference>
<sequence length="40" mass="4432">MGEPISVIGMIDNLKFRNIEVEDIGFGIVKFESGSYAQIN</sequence>
<name>X1AAV5_9ZZZZ</name>
<proteinExistence type="predicted"/>